<evidence type="ECO:0000313" key="1">
    <source>
        <dbReference type="EMBL" id="BAQ57374.1"/>
    </source>
</evidence>
<proteinExistence type="predicted"/>
<name>A0A0D6A3U8_9LACO</name>
<dbReference type="PATRIC" id="fig|1600.4.peg.1008"/>
<keyword evidence="2" id="KW-1185">Reference proteome</keyword>
<dbReference type="OrthoDB" id="2304952at2"/>
<accession>A0A0D6A3U8</accession>
<dbReference type="STRING" id="1600.LBAT_0985"/>
<sequence length="277" mass="31630">MTSLSQKNLMKLAKQSDAKGDTKTAIQNLEEALRDSQPTEIVIELCDLYLKSKQEDQAYTLIKEEPDLFSDERIFAEYSKILQANHFLIEELELEHLRGEKLSVKVKPADLKTQQEIMRAFKTKKQVSQADYEQLLKLDLVNFKTFAQSMLLDPSQNFAVRLSLCEDLVRLGVKDKIKVWIIGNQEEFVPAATSLLEKETIYQEIVSSMGSKYHNRPSQLPLVLGEVNLVLGSLYPKLSKYVDEPDSFASDLSSYLENHDGRGHQKLFKAIYANLPQ</sequence>
<reference evidence="1 2" key="1">
    <citation type="submission" date="2015-03" db="EMBL/GenBank/DDBJ databases">
        <title>Complete genome sequence of Lactobacillus acetotolerans NBRC 13120.</title>
        <authorList>
            <person name="Toh H."/>
            <person name="Morita H."/>
            <person name="Fujita N."/>
        </authorList>
    </citation>
    <scope>NUCLEOTIDE SEQUENCE [LARGE SCALE GENOMIC DNA]</scope>
    <source>
        <strain evidence="1 2">NBRC 13120</strain>
    </source>
</reference>
<evidence type="ECO:0008006" key="3">
    <source>
        <dbReference type="Google" id="ProtNLM"/>
    </source>
</evidence>
<dbReference type="EMBL" id="AP014808">
    <property type="protein sequence ID" value="BAQ57374.1"/>
    <property type="molecule type" value="Genomic_DNA"/>
</dbReference>
<dbReference type="AlphaFoldDB" id="A0A0D6A3U8"/>
<dbReference type="KEGG" id="lae:LBAT_0985"/>
<protein>
    <recommendedName>
        <fullName evidence="3">Tetratricopeptide repeat protein</fullName>
    </recommendedName>
</protein>
<organism evidence="1 2">
    <name type="scientific">Lactobacillus acetotolerans</name>
    <dbReference type="NCBI Taxonomy" id="1600"/>
    <lineage>
        <taxon>Bacteria</taxon>
        <taxon>Bacillati</taxon>
        <taxon>Bacillota</taxon>
        <taxon>Bacilli</taxon>
        <taxon>Lactobacillales</taxon>
        <taxon>Lactobacillaceae</taxon>
        <taxon>Lactobacillus</taxon>
    </lineage>
</organism>
<gene>
    <name evidence="1" type="ORF">LBAT_0985</name>
</gene>
<dbReference type="RefSeq" id="WP_060459523.1">
    <property type="nucleotide sequence ID" value="NZ_AP014808.1"/>
</dbReference>
<evidence type="ECO:0000313" key="2">
    <source>
        <dbReference type="Proteomes" id="UP000035709"/>
    </source>
</evidence>
<dbReference type="Proteomes" id="UP000035709">
    <property type="component" value="Chromosome"/>
</dbReference>